<dbReference type="SUPFAM" id="SSF48403">
    <property type="entry name" value="Ankyrin repeat"/>
    <property type="match status" value="1"/>
</dbReference>
<feature type="region of interest" description="Disordered" evidence="10">
    <location>
        <begin position="277"/>
        <end position="329"/>
    </location>
</feature>
<evidence type="ECO:0000256" key="3">
    <source>
        <dbReference type="ARBA" id="ARBA00022737"/>
    </source>
</evidence>
<dbReference type="Gene3D" id="1.20.1270.60">
    <property type="entry name" value="Arfaptin homology (AH) domain/BAR domain"/>
    <property type="match status" value="1"/>
</dbReference>
<dbReference type="InterPro" id="IPR004148">
    <property type="entry name" value="BAR_dom"/>
</dbReference>
<evidence type="ECO:0000259" key="11">
    <source>
        <dbReference type="PROSITE" id="PS50003"/>
    </source>
</evidence>
<accession>A0AAV6JCD3</accession>
<dbReference type="InterPro" id="IPR037278">
    <property type="entry name" value="ARFGAP/RecO"/>
</dbReference>
<dbReference type="Gene3D" id="2.30.29.30">
    <property type="entry name" value="Pleckstrin-homology domain (PH domain)/Phosphotyrosine-binding domain (PTB)"/>
    <property type="match status" value="1"/>
</dbReference>
<dbReference type="Pfam" id="PF01412">
    <property type="entry name" value="ArfGap"/>
    <property type="match status" value="1"/>
</dbReference>
<dbReference type="Pfam" id="PF16746">
    <property type="entry name" value="BAR_3"/>
    <property type="match status" value="1"/>
</dbReference>
<evidence type="ECO:0008006" key="15">
    <source>
        <dbReference type="Google" id="ProtNLM"/>
    </source>
</evidence>
<dbReference type="CDD" id="cd07606">
    <property type="entry name" value="BAR_SFC_plant"/>
    <property type="match status" value="1"/>
</dbReference>
<feature type="repeat" description="ANK" evidence="8">
    <location>
        <begin position="715"/>
        <end position="747"/>
    </location>
</feature>
<feature type="compositionally biased region" description="Basic and acidic residues" evidence="10">
    <location>
        <begin position="445"/>
        <end position="456"/>
    </location>
</feature>
<evidence type="ECO:0000256" key="9">
    <source>
        <dbReference type="PROSITE-ProRule" id="PRU00288"/>
    </source>
</evidence>
<keyword evidence="2" id="KW-0479">Metal-binding</keyword>
<dbReference type="InterPro" id="IPR002110">
    <property type="entry name" value="Ankyrin_rpt"/>
</dbReference>
<evidence type="ECO:0000256" key="6">
    <source>
        <dbReference type="ARBA" id="ARBA00023043"/>
    </source>
</evidence>
<dbReference type="PROSITE" id="PS50297">
    <property type="entry name" value="ANK_REP_REGION"/>
    <property type="match status" value="2"/>
</dbReference>
<dbReference type="Pfam" id="PF12796">
    <property type="entry name" value="Ank_2"/>
    <property type="match status" value="1"/>
</dbReference>
<evidence type="ECO:0000256" key="8">
    <source>
        <dbReference type="PROSITE-ProRule" id="PRU00023"/>
    </source>
</evidence>
<feature type="region of interest" description="Disordered" evidence="10">
    <location>
        <begin position="414"/>
        <end position="457"/>
    </location>
</feature>
<feature type="compositionally biased region" description="Polar residues" evidence="10">
    <location>
        <begin position="319"/>
        <end position="328"/>
    </location>
</feature>
<dbReference type="SMART" id="SM00248">
    <property type="entry name" value="ANK"/>
    <property type="match status" value="2"/>
</dbReference>
<dbReference type="SUPFAM" id="SSF50729">
    <property type="entry name" value="PH domain-like"/>
    <property type="match status" value="1"/>
</dbReference>
<dbReference type="InterPro" id="IPR027267">
    <property type="entry name" value="AH/BAR_dom_sf"/>
</dbReference>
<dbReference type="PROSITE" id="PS50115">
    <property type="entry name" value="ARFGAP"/>
    <property type="match status" value="1"/>
</dbReference>
<dbReference type="GO" id="GO:0005096">
    <property type="term" value="F:GTPase activator activity"/>
    <property type="evidence" value="ECO:0007669"/>
    <property type="project" value="UniProtKB-KW"/>
</dbReference>
<dbReference type="InterPro" id="IPR038508">
    <property type="entry name" value="ArfGAP_dom_sf"/>
</dbReference>
<name>A0AAV6JCD3_9ERIC</name>
<dbReference type="SUPFAM" id="SSF57863">
    <property type="entry name" value="ArfGap/RecO-like zinc finger"/>
    <property type="match status" value="1"/>
</dbReference>
<dbReference type="Gene3D" id="1.10.220.150">
    <property type="entry name" value="Arf GTPase activating protein"/>
    <property type="match status" value="1"/>
</dbReference>
<protein>
    <recommendedName>
        <fullName evidence="15">ADP-ribosylation factor GTPase-activating protein AGD3</fullName>
    </recommendedName>
</protein>
<dbReference type="SMART" id="SM00721">
    <property type="entry name" value="BAR"/>
    <property type="match status" value="1"/>
</dbReference>
<evidence type="ECO:0000259" key="12">
    <source>
        <dbReference type="PROSITE" id="PS50115"/>
    </source>
</evidence>
<dbReference type="InterPro" id="IPR001849">
    <property type="entry name" value="PH_domain"/>
</dbReference>
<evidence type="ECO:0000256" key="4">
    <source>
        <dbReference type="ARBA" id="ARBA00022771"/>
    </source>
</evidence>
<keyword evidence="3" id="KW-0677">Repeat</keyword>
<feature type="domain" description="PH" evidence="11">
    <location>
        <begin position="374"/>
        <end position="408"/>
    </location>
</feature>
<dbReference type="PROSITE" id="PS50003">
    <property type="entry name" value="PH_DOMAIN"/>
    <property type="match status" value="1"/>
</dbReference>
<organism evidence="13 14">
    <name type="scientific">Rhododendron griersonianum</name>
    <dbReference type="NCBI Taxonomy" id="479676"/>
    <lineage>
        <taxon>Eukaryota</taxon>
        <taxon>Viridiplantae</taxon>
        <taxon>Streptophyta</taxon>
        <taxon>Embryophyta</taxon>
        <taxon>Tracheophyta</taxon>
        <taxon>Spermatophyta</taxon>
        <taxon>Magnoliopsida</taxon>
        <taxon>eudicotyledons</taxon>
        <taxon>Gunneridae</taxon>
        <taxon>Pentapetalae</taxon>
        <taxon>asterids</taxon>
        <taxon>Ericales</taxon>
        <taxon>Ericaceae</taxon>
        <taxon>Ericoideae</taxon>
        <taxon>Rhodoreae</taxon>
        <taxon>Rhododendron</taxon>
    </lineage>
</organism>
<dbReference type="CDD" id="cd08204">
    <property type="entry name" value="ArfGap"/>
    <property type="match status" value="1"/>
</dbReference>
<keyword evidence="5" id="KW-0862">Zinc</keyword>
<keyword evidence="14" id="KW-1185">Reference proteome</keyword>
<feature type="domain" description="Arf-GAP" evidence="12">
    <location>
        <begin position="477"/>
        <end position="621"/>
    </location>
</feature>
<evidence type="ECO:0000313" key="14">
    <source>
        <dbReference type="Proteomes" id="UP000823749"/>
    </source>
</evidence>
<dbReference type="PRINTS" id="PR00405">
    <property type="entry name" value="REVINTRACTNG"/>
</dbReference>
<evidence type="ECO:0000256" key="1">
    <source>
        <dbReference type="ARBA" id="ARBA00022468"/>
    </source>
</evidence>
<sequence length="807" mass="90674">MQEGKMHFEEVPDESPTFRQQESKFQFAKLDDSPMFRQQIQGLEESTDALRERTSKFCKGCRKYTEGLGEGYDRDIAFASALETFGGHNDPICAAFGGPVMIKYAIALREIGTYKEMLRSQVDHMLNDRLLPFINADLQDVKEARKRFDKANVTYDQAREKYLALRKSTRLDIAAAIEEELHIARSTFEQARFNLVGALAKVEGKKRFELVEVVNGTMDAHLRYFKQGYELLHQLQPYINQVMVYAQHAKESSKYEQAALNEKMLEYKRQVDQDNRQYLNGSRGSSNRDSIQPFARSSHKEIKEVMQSAAEGKGGGTQLPVQKNNPTEPGSGLLSRWLSSHYHGGVHDEKSVARHTVNLLTSTIKVDADQSDLRFCFRIISPTKNYTLQAESALDQMDWIEKITGVIASLLSSQTPERRLSTSPTIPGGYGPGSQNSSVGSSCDFDQRENGQHDLPSRNLVRASKSLQQLQSSVKREKPVDTLKRVPGNDKCADCGAPEPDWASLNLGVLICIECSGVHRNLGVHISKVRSLALDVKVWEPSVISLFQALGNVFVNSIWEGLLQAQRTFQADEIPIKFFESDKHKLFFSKPSHDSHISKKEKFIHTKYAEKRFVHKGQDNNHMLSVAQQLWESVRANDKKAAYRLIITYEVDVNGMRGPSSHHTSINLSRAMQFQEQEQSSDQFFDCLADYLDGASSSFSSPGEGEDQFMDEFLDGCSLLHLACQTADIGMVELLLQQGANVNASDSRGQTPLHHCIVRGRISTAKLLLTRGADPQALDREGKTPLQLVSETSDDVELLALLKNRNR</sequence>
<keyword evidence="7" id="KW-0175">Coiled coil</keyword>
<keyword evidence="1" id="KW-0343">GTPase activation</keyword>
<dbReference type="InterPro" id="IPR035670">
    <property type="entry name" value="AGD1/2/3/4_BAR_plant"/>
</dbReference>
<dbReference type="SUPFAM" id="SSF103657">
    <property type="entry name" value="BAR/IMD domain-like"/>
    <property type="match status" value="1"/>
</dbReference>
<feature type="repeat" description="ANK" evidence="8">
    <location>
        <begin position="748"/>
        <end position="780"/>
    </location>
</feature>
<dbReference type="EMBL" id="JACTNZ010000008">
    <property type="protein sequence ID" value="KAG5537294.1"/>
    <property type="molecule type" value="Genomic_DNA"/>
</dbReference>
<gene>
    <name evidence="13" type="ORF">RHGRI_024665</name>
</gene>
<dbReference type="Proteomes" id="UP000823749">
    <property type="component" value="Chromosome 8"/>
</dbReference>
<dbReference type="PANTHER" id="PTHR23180">
    <property type="entry name" value="CENTAURIN/ARF"/>
    <property type="match status" value="1"/>
</dbReference>
<dbReference type="PROSITE" id="PS50088">
    <property type="entry name" value="ANK_REPEAT"/>
    <property type="match status" value="2"/>
</dbReference>
<dbReference type="InterPro" id="IPR011993">
    <property type="entry name" value="PH-like_dom_sf"/>
</dbReference>
<dbReference type="InterPro" id="IPR001164">
    <property type="entry name" value="ArfGAP_dom"/>
</dbReference>
<evidence type="ECO:0000256" key="5">
    <source>
        <dbReference type="ARBA" id="ARBA00022833"/>
    </source>
</evidence>
<reference evidence="13" key="1">
    <citation type="submission" date="2020-08" db="EMBL/GenBank/DDBJ databases">
        <title>Plant Genome Project.</title>
        <authorList>
            <person name="Zhang R.-G."/>
        </authorList>
    </citation>
    <scope>NUCLEOTIDE SEQUENCE</scope>
    <source>
        <strain evidence="13">WSP0</strain>
        <tissue evidence="13">Leaf</tissue>
    </source>
</reference>
<proteinExistence type="predicted"/>
<comment type="caution">
    <text evidence="13">The sequence shown here is derived from an EMBL/GenBank/DDBJ whole genome shotgun (WGS) entry which is preliminary data.</text>
</comment>
<dbReference type="AlphaFoldDB" id="A0AAV6JCD3"/>
<dbReference type="InterPro" id="IPR036770">
    <property type="entry name" value="Ankyrin_rpt-contain_sf"/>
</dbReference>
<evidence type="ECO:0000256" key="2">
    <source>
        <dbReference type="ARBA" id="ARBA00022723"/>
    </source>
</evidence>
<dbReference type="GO" id="GO:0008270">
    <property type="term" value="F:zinc ion binding"/>
    <property type="evidence" value="ECO:0007669"/>
    <property type="project" value="UniProtKB-KW"/>
</dbReference>
<evidence type="ECO:0000313" key="13">
    <source>
        <dbReference type="EMBL" id="KAG5537294.1"/>
    </source>
</evidence>
<dbReference type="PANTHER" id="PTHR23180:SF403">
    <property type="entry name" value="ADP-RIBOSYLATION FACTOR GTPASE-ACTIVATING PROTEIN AGD3-LIKE"/>
    <property type="match status" value="1"/>
</dbReference>
<dbReference type="Gene3D" id="1.25.40.20">
    <property type="entry name" value="Ankyrin repeat-containing domain"/>
    <property type="match status" value="1"/>
</dbReference>
<keyword evidence="6 8" id="KW-0040">ANK repeat</keyword>
<dbReference type="FunFam" id="1.10.220.150:FF:000019">
    <property type="entry name" value="ADP-ribosylation factor GTPase-activating protein AGD1"/>
    <property type="match status" value="1"/>
</dbReference>
<feature type="compositionally biased region" description="Polar residues" evidence="10">
    <location>
        <begin position="277"/>
        <end position="290"/>
    </location>
</feature>
<feature type="compositionally biased region" description="Polar residues" evidence="10">
    <location>
        <begin position="414"/>
        <end position="425"/>
    </location>
</feature>
<evidence type="ECO:0000256" key="10">
    <source>
        <dbReference type="SAM" id="MobiDB-lite"/>
    </source>
</evidence>
<dbReference type="SMART" id="SM00105">
    <property type="entry name" value="ArfGap"/>
    <property type="match status" value="1"/>
</dbReference>
<keyword evidence="4 9" id="KW-0863">Zinc-finger</keyword>
<dbReference type="GO" id="GO:0005737">
    <property type="term" value="C:cytoplasm"/>
    <property type="evidence" value="ECO:0007669"/>
    <property type="project" value="InterPro"/>
</dbReference>
<evidence type="ECO:0000256" key="7">
    <source>
        <dbReference type="ARBA" id="ARBA00023054"/>
    </source>
</evidence>
<dbReference type="InterPro" id="IPR045258">
    <property type="entry name" value="ACAP1/2/3-like"/>
</dbReference>